<evidence type="ECO:0000256" key="1">
    <source>
        <dbReference type="ARBA" id="ARBA00004232"/>
    </source>
</evidence>
<keyword evidence="10" id="KW-0906">Nuclear pore complex</keyword>
<keyword evidence="5 14" id="KW-0812">Transmembrane</keyword>
<protein>
    <submittedName>
        <fullName evidence="15">Nucleoporin protein Ndc1-Nup</fullName>
    </submittedName>
</protein>
<evidence type="ECO:0000256" key="14">
    <source>
        <dbReference type="SAM" id="Phobius"/>
    </source>
</evidence>
<feature type="region of interest" description="Disordered" evidence="13">
    <location>
        <begin position="377"/>
        <end position="409"/>
    </location>
</feature>
<dbReference type="PANTHER" id="PTHR13269:SF6">
    <property type="entry name" value="NUCLEOPORIN NDC1"/>
    <property type="match status" value="1"/>
</dbReference>
<evidence type="ECO:0000313" key="16">
    <source>
        <dbReference type="Proteomes" id="UP001301769"/>
    </source>
</evidence>
<evidence type="ECO:0000256" key="4">
    <source>
        <dbReference type="ARBA" id="ARBA00022448"/>
    </source>
</evidence>
<dbReference type="GO" id="GO:0006999">
    <property type="term" value="P:nuclear pore organization"/>
    <property type="evidence" value="ECO:0007669"/>
    <property type="project" value="TreeGrafter"/>
</dbReference>
<gene>
    <name evidence="15" type="ORF">QBC37DRAFT_298404</name>
</gene>
<proteinExistence type="inferred from homology"/>
<dbReference type="InterPro" id="IPR019049">
    <property type="entry name" value="Nucleoporin_prot_Ndc1/Nup"/>
</dbReference>
<evidence type="ECO:0000256" key="9">
    <source>
        <dbReference type="ARBA" id="ARBA00023010"/>
    </source>
</evidence>
<comment type="caution">
    <text evidence="15">The sequence shown here is derived from an EMBL/GenBank/DDBJ whole genome shotgun (WGS) entry which is preliminary data.</text>
</comment>
<feature type="transmembrane region" description="Helical" evidence="14">
    <location>
        <begin position="206"/>
        <end position="227"/>
    </location>
</feature>
<evidence type="ECO:0000256" key="11">
    <source>
        <dbReference type="ARBA" id="ARBA00023136"/>
    </source>
</evidence>
<feature type="compositionally biased region" description="Basic and acidic residues" evidence="13">
    <location>
        <begin position="631"/>
        <end position="645"/>
    </location>
</feature>
<dbReference type="GO" id="GO:0031965">
    <property type="term" value="C:nuclear membrane"/>
    <property type="evidence" value="ECO:0007669"/>
    <property type="project" value="UniProtKB-SubCell"/>
</dbReference>
<feature type="compositionally biased region" description="Low complexity" evidence="13">
    <location>
        <begin position="620"/>
        <end position="630"/>
    </location>
</feature>
<reference evidence="15" key="1">
    <citation type="journal article" date="2023" name="Mol. Phylogenet. Evol.">
        <title>Genome-scale phylogeny and comparative genomics of the fungal order Sordariales.</title>
        <authorList>
            <person name="Hensen N."/>
            <person name="Bonometti L."/>
            <person name="Westerberg I."/>
            <person name="Brannstrom I.O."/>
            <person name="Guillou S."/>
            <person name="Cros-Aarteil S."/>
            <person name="Calhoun S."/>
            <person name="Haridas S."/>
            <person name="Kuo A."/>
            <person name="Mondo S."/>
            <person name="Pangilinan J."/>
            <person name="Riley R."/>
            <person name="LaButti K."/>
            <person name="Andreopoulos B."/>
            <person name="Lipzen A."/>
            <person name="Chen C."/>
            <person name="Yan M."/>
            <person name="Daum C."/>
            <person name="Ng V."/>
            <person name="Clum A."/>
            <person name="Steindorff A."/>
            <person name="Ohm R.A."/>
            <person name="Martin F."/>
            <person name="Silar P."/>
            <person name="Natvig D.O."/>
            <person name="Lalanne C."/>
            <person name="Gautier V."/>
            <person name="Ament-Velasquez S.L."/>
            <person name="Kruys A."/>
            <person name="Hutchinson M.I."/>
            <person name="Powell A.J."/>
            <person name="Barry K."/>
            <person name="Miller A.N."/>
            <person name="Grigoriev I.V."/>
            <person name="Debuchy R."/>
            <person name="Gladieux P."/>
            <person name="Hiltunen Thoren M."/>
            <person name="Johannesson H."/>
        </authorList>
    </citation>
    <scope>NUCLEOTIDE SEQUENCE</scope>
    <source>
        <strain evidence="15">PSN293</strain>
    </source>
</reference>
<dbReference type="GO" id="GO:0005816">
    <property type="term" value="C:spindle pole body"/>
    <property type="evidence" value="ECO:0007669"/>
    <property type="project" value="TreeGrafter"/>
</dbReference>
<dbReference type="GO" id="GO:0070762">
    <property type="term" value="C:nuclear pore transmembrane ring"/>
    <property type="evidence" value="ECO:0007669"/>
    <property type="project" value="TreeGrafter"/>
</dbReference>
<dbReference type="AlphaFoldDB" id="A0AAN6XVC3"/>
<comment type="subcellular location">
    <subcellularLocation>
        <location evidence="1">Nucleus membrane</location>
        <topology evidence="1">Multi-pass membrane protein</topology>
    </subcellularLocation>
    <subcellularLocation>
        <location evidence="2">Nucleus</location>
        <location evidence="2">Nuclear pore complex</location>
    </subcellularLocation>
</comment>
<keyword evidence="6" id="KW-0509">mRNA transport</keyword>
<dbReference type="Pfam" id="PF09531">
    <property type="entry name" value="Ndc1_Nup"/>
    <property type="match status" value="1"/>
</dbReference>
<dbReference type="Proteomes" id="UP001301769">
    <property type="component" value="Unassembled WGS sequence"/>
</dbReference>
<evidence type="ECO:0000256" key="8">
    <source>
        <dbReference type="ARBA" id="ARBA00022989"/>
    </source>
</evidence>
<dbReference type="PANTHER" id="PTHR13269">
    <property type="entry name" value="NUCLEOPORIN NDC1"/>
    <property type="match status" value="1"/>
</dbReference>
<evidence type="ECO:0000313" key="15">
    <source>
        <dbReference type="EMBL" id="KAK4207603.1"/>
    </source>
</evidence>
<dbReference type="GO" id="GO:0051028">
    <property type="term" value="P:mRNA transport"/>
    <property type="evidence" value="ECO:0007669"/>
    <property type="project" value="UniProtKB-KW"/>
</dbReference>
<dbReference type="GO" id="GO:0070631">
    <property type="term" value="P:spindle pole body localization"/>
    <property type="evidence" value="ECO:0007669"/>
    <property type="project" value="TreeGrafter"/>
</dbReference>
<comment type="similarity">
    <text evidence="3">Belongs to the NDC1 family.</text>
</comment>
<feature type="transmembrane region" description="Helical" evidence="14">
    <location>
        <begin position="268"/>
        <end position="290"/>
    </location>
</feature>
<feature type="transmembrane region" description="Helical" evidence="14">
    <location>
        <begin position="25"/>
        <end position="52"/>
    </location>
</feature>
<organism evidence="15 16">
    <name type="scientific">Rhypophila decipiens</name>
    <dbReference type="NCBI Taxonomy" id="261697"/>
    <lineage>
        <taxon>Eukaryota</taxon>
        <taxon>Fungi</taxon>
        <taxon>Dikarya</taxon>
        <taxon>Ascomycota</taxon>
        <taxon>Pezizomycotina</taxon>
        <taxon>Sordariomycetes</taxon>
        <taxon>Sordariomycetidae</taxon>
        <taxon>Sordariales</taxon>
        <taxon>Naviculisporaceae</taxon>
        <taxon>Rhypophila</taxon>
    </lineage>
</organism>
<evidence type="ECO:0000256" key="7">
    <source>
        <dbReference type="ARBA" id="ARBA00022927"/>
    </source>
</evidence>
<accession>A0AAN6XVC3</accession>
<evidence type="ECO:0000256" key="2">
    <source>
        <dbReference type="ARBA" id="ARBA00004567"/>
    </source>
</evidence>
<keyword evidence="12" id="KW-0539">Nucleus</keyword>
<feature type="region of interest" description="Disordered" evidence="13">
    <location>
        <begin position="612"/>
        <end position="645"/>
    </location>
</feature>
<keyword evidence="8 14" id="KW-1133">Transmembrane helix</keyword>
<evidence type="ECO:0000256" key="10">
    <source>
        <dbReference type="ARBA" id="ARBA00023132"/>
    </source>
</evidence>
<reference evidence="15" key="2">
    <citation type="submission" date="2023-05" db="EMBL/GenBank/DDBJ databases">
        <authorList>
            <consortium name="Lawrence Berkeley National Laboratory"/>
            <person name="Steindorff A."/>
            <person name="Hensen N."/>
            <person name="Bonometti L."/>
            <person name="Westerberg I."/>
            <person name="Brannstrom I.O."/>
            <person name="Guillou S."/>
            <person name="Cros-Aarteil S."/>
            <person name="Calhoun S."/>
            <person name="Haridas S."/>
            <person name="Kuo A."/>
            <person name="Mondo S."/>
            <person name="Pangilinan J."/>
            <person name="Riley R."/>
            <person name="Labutti K."/>
            <person name="Andreopoulos B."/>
            <person name="Lipzen A."/>
            <person name="Chen C."/>
            <person name="Yanf M."/>
            <person name="Daum C."/>
            <person name="Ng V."/>
            <person name="Clum A."/>
            <person name="Ohm R."/>
            <person name="Martin F."/>
            <person name="Silar P."/>
            <person name="Natvig D."/>
            <person name="Lalanne C."/>
            <person name="Gautier V."/>
            <person name="Ament-Velasquez S.L."/>
            <person name="Kruys A."/>
            <person name="Hutchinson M.I."/>
            <person name="Powell A.J."/>
            <person name="Barry K."/>
            <person name="Miller A.N."/>
            <person name="Grigoriev I.V."/>
            <person name="Debuchy R."/>
            <person name="Gladieux P."/>
            <person name="Thoren M.H."/>
            <person name="Johannesson H."/>
        </authorList>
    </citation>
    <scope>NUCLEOTIDE SEQUENCE</scope>
    <source>
        <strain evidence="15">PSN293</strain>
    </source>
</reference>
<dbReference type="GO" id="GO:0015031">
    <property type="term" value="P:protein transport"/>
    <property type="evidence" value="ECO:0007669"/>
    <property type="project" value="UniProtKB-KW"/>
</dbReference>
<keyword evidence="9" id="KW-0811">Translocation</keyword>
<evidence type="ECO:0000256" key="3">
    <source>
        <dbReference type="ARBA" id="ARBA00005760"/>
    </source>
</evidence>
<keyword evidence="7" id="KW-0653">Protein transport</keyword>
<sequence length="645" mass="73695">MASTTVRKRPYKDFLQPALHRRFSVTVWILVAISYLEAVALSSWSSFFWFWFPIGPTGIRALFLSICALSVIILRIAQYHVGLRTSDSGFETFRQHGLKLQTAEAIVTYVFSSYIFSQVYLWSLPDSAGYEWVTYFTADRARLNERTIFFTTHFVILGIAQALVHVFKDNDRLSLGTTKQLSGGEKQKAGEQANQYKNFWDQVPNIIIWTMNMSLAGLASSIIIYALFLRTTIWRTMLFFLRPFYSLPRTNMVPVSYPFSVNTLFRCWIASLLMLSIWTVANVAFSIFLVKEPLKKGKPLTSESKDPNGSLLNGLKSKKLAIKAFAMWELAFIARDYPERRKALYEDIDRQGGPMWSQVYTICMEILKEMETRVDWFGKPPQPAESEKKEPEKEKEKKRISKPPKEDAIFQTTPQKKNFRSEVEKTFNKVATSPTGSQLSPVAKRALESAKQQLREVQIAATGSDDPQNFFKDMVLKVLRSPLGWPFRQEYRRRLEKTVLGSPYGEPSLLINATNAIAQLAVHSLKEDKYGNVQRDVAAIIRTFTTVTKKLDTFKGTLPVLWTDVVGKQESKEVEAVLEALKSSLRELVQSFGPYARDLRLSLTDVRLAKEAAGTKAQEGDQQPQDQGEQVEVRNEQQQEMRQVR</sequence>
<dbReference type="EMBL" id="MU858285">
    <property type="protein sequence ID" value="KAK4207603.1"/>
    <property type="molecule type" value="Genomic_DNA"/>
</dbReference>
<evidence type="ECO:0000256" key="6">
    <source>
        <dbReference type="ARBA" id="ARBA00022816"/>
    </source>
</evidence>
<feature type="transmembrane region" description="Helical" evidence="14">
    <location>
        <begin position="58"/>
        <end position="77"/>
    </location>
</feature>
<feature type="transmembrane region" description="Helical" evidence="14">
    <location>
        <begin position="148"/>
        <end position="167"/>
    </location>
</feature>
<feature type="compositionally biased region" description="Basic and acidic residues" evidence="13">
    <location>
        <begin position="385"/>
        <end position="408"/>
    </location>
</feature>
<dbReference type="GO" id="GO:0106166">
    <property type="term" value="F:spindle pole body-nuclear membrane anchor activity"/>
    <property type="evidence" value="ECO:0007669"/>
    <property type="project" value="TreeGrafter"/>
</dbReference>
<evidence type="ECO:0000256" key="12">
    <source>
        <dbReference type="ARBA" id="ARBA00023242"/>
    </source>
</evidence>
<keyword evidence="16" id="KW-1185">Reference proteome</keyword>
<evidence type="ECO:0000256" key="5">
    <source>
        <dbReference type="ARBA" id="ARBA00022692"/>
    </source>
</evidence>
<name>A0AAN6XVC3_9PEZI</name>
<keyword evidence="11 14" id="KW-0472">Membrane</keyword>
<evidence type="ECO:0000256" key="13">
    <source>
        <dbReference type="SAM" id="MobiDB-lite"/>
    </source>
</evidence>
<keyword evidence="4" id="KW-0813">Transport</keyword>